<organism evidence="2 3">
    <name type="scientific">Homarus americanus</name>
    <name type="common">American lobster</name>
    <dbReference type="NCBI Taxonomy" id="6706"/>
    <lineage>
        <taxon>Eukaryota</taxon>
        <taxon>Metazoa</taxon>
        <taxon>Ecdysozoa</taxon>
        <taxon>Arthropoda</taxon>
        <taxon>Crustacea</taxon>
        <taxon>Multicrustacea</taxon>
        <taxon>Malacostraca</taxon>
        <taxon>Eumalacostraca</taxon>
        <taxon>Eucarida</taxon>
        <taxon>Decapoda</taxon>
        <taxon>Pleocyemata</taxon>
        <taxon>Astacidea</taxon>
        <taxon>Nephropoidea</taxon>
        <taxon>Nephropidae</taxon>
        <taxon>Homarus</taxon>
    </lineage>
</organism>
<feature type="compositionally biased region" description="Basic and acidic residues" evidence="1">
    <location>
        <begin position="315"/>
        <end position="338"/>
    </location>
</feature>
<dbReference type="AlphaFoldDB" id="A0A8J5K5H9"/>
<feature type="region of interest" description="Disordered" evidence="1">
    <location>
        <begin position="15"/>
        <end position="54"/>
    </location>
</feature>
<feature type="compositionally biased region" description="Acidic residues" evidence="1">
    <location>
        <begin position="558"/>
        <end position="567"/>
    </location>
</feature>
<feature type="compositionally biased region" description="Basic and acidic residues" evidence="1">
    <location>
        <begin position="623"/>
        <end position="638"/>
    </location>
</feature>
<evidence type="ECO:0000313" key="3">
    <source>
        <dbReference type="Proteomes" id="UP000747542"/>
    </source>
</evidence>
<feature type="region of interest" description="Disordered" evidence="1">
    <location>
        <begin position="212"/>
        <end position="276"/>
    </location>
</feature>
<feature type="compositionally biased region" description="Basic and acidic residues" evidence="1">
    <location>
        <begin position="646"/>
        <end position="733"/>
    </location>
</feature>
<gene>
    <name evidence="2" type="primary">MDN1-L7</name>
    <name evidence="2" type="ORF">Hamer_G018434</name>
</gene>
<proteinExistence type="predicted"/>
<evidence type="ECO:0000313" key="2">
    <source>
        <dbReference type="EMBL" id="KAG7168003.1"/>
    </source>
</evidence>
<protein>
    <submittedName>
        <fullName evidence="2">Midasin-like 7</fullName>
    </submittedName>
</protein>
<dbReference type="Proteomes" id="UP000747542">
    <property type="component" value="Unassembled WGS sequence"/>
</dbReference>
<feature type="region of interest" description="Disordered" evidence="1">
    <location>
        <begin position="529"/>
        <end position="767"/>
    </location>
</feature>
<sequence length="767" mass="84994">MVTMVVVVSATGGEDEAGAGTVEEAEKAEAAAAEGTTEEEAEADTPTTDTSGVKGEAVVVVSEGLEATETMVMDTAAGTEMVQGAATRGGICGTAAQTEGKAAHICSGRPGITSAARIEAMVLRTIAAHYFIKDWSLCSAAEPRVNMGRPLSERLRVKDGVRSPPVHKYPQRERLFDPRKAKRTKGQSGYSRGPVEWLKLDHFMKRKMEMARLEMPRPEKRESKDTEEKTPAAEGKKEAKEGEPESATAKGGSDAPPPDATQRQSSTPLPTAAVASARRGIVESTRLILPSAELRPLLAPSAGVTVHSDSATADGSKDSETDAKRKDDSKKKDESHDETNVVIPRAALKCHMCAMPKFPSTKSYLKHIEGKQHAILADCFHDRNIAVMDLLMAESKLACKWRPRKGGSKRCRKCECFMITNIQQHCQTTEHTNQWDIDQKNTEMQEQEEEEEKRKEMGLKFLYRETQYRCEICRTHLRNAPHAEYHFRSVDHYTNLCSHLAEEKASFLCVCLALEKKELERYRKRLEISPHQEQESKAKENAAGDDDDNFEDMNNMETVDEALEDVDMETHLGDETGGTGKEEKDDDVENGGGEGGDLDVSEQSMGSPLVAEIGEDLDGLPEELLHKETPQEQGKEEQHPDEEEQDGGKEHDKEQVAQEHGEEQDAKEHGEEQDAQEHGEEQDAKEHDEEQDAKEHGEEQDAKEHDEEQDAKEHDKERDEDPGGERVEEHDEPKPEEEGEAVEEKSEDAELATTAEENLGYEPANGV</sequence>
<feature type="compositionally biased region" description="Acidic residues" evidence="1">
    <location>
        <begin position="734"/>
        <end position="750"/>
    </location>
</feature>
<dbReference type="EMBL" id="JAHLQT010021080">
    <property type="protein sequence ID" value="KAG7168003.1"/>
    <property type="molecule type" value="Genomic_DNA"/>
</dbReference>
<evidence type="ECO:0000256" key="1">
    <source>
        <dbReference type="SAM" id="MobiDB-lite"/>
    </source>
</evidence>
<reference evidence="2" key="1">
    <citation type="journal article" date="2021" name="Sci. Adv.">
        <title>The American lobster genome reveals insights on longevity, neural, and immune adaptations.</title>
        <authorList>
            <person name="Polinski J.M."/>
            <person name="Zimin A.V."/>
            <person name="Clark K.F."/>
            <person name="Kohn A.B."/>
            <person name="Sadowski N."/>
            <person name="Timp W."/>
            <person name="Ptitsyn A."/>
            <person name="Khanna P."/>
            <person name="Romanova D.Y."/>
            <person name="Williams P."/>
            <person name="Greenwood S.J."/>
            <person name="Moroz L.L."/>
            <person name="Walt D.R."/>
            <person name="Bodnar A.G."/>
        </authorList>
    </citation>
    <scope>NUCLEOTIDE SEQUENCE</scope>
    <source>
        <strain evidence="2">GMGI-L3</strain>
    </source>
</reference>
<feature type="compositionally biased region" description="Basic and acidic residues" evidence="1">
    <location>
        <begin position="212"/>
        <end position="243"/>
    </location>
</feature>
<comment type="caution">
    <text evidence="2">The sequence shown here is derived from an EMBL/GenBank/DDBJ whole genome shotgun (WGS) entry which is preliminary data.</text>
</comment>
<accession>A0A8J5K5H9</accession>
<feature type="region of interest" description="Disordered" evidence="1">
    <location>
        <begin position="304"/>
        <end position="338"/>
    </location>
</feature>
<feature type="compositionally biased region" description="Basic and acidic residues" evidence="1">
    <location>
        <begin position="170"/>
        <end position="179"/>
    </location>
</feature>
<feature type="compositionally biased region" description="Basic and acidic residues" evidence="1">
    <location>
        <begin position="529"/>
        <end position="542"/>
    </location>
</feature>
<keyword evidence="3" id="KW-1185">Reference proteome</keyword>
<name>A0A8J5K5H9_HOMAM</name>
<feature type="region of interest" description="Disordered" evidence="1">
    <location>
        <begin position="158"/>
        <end position="192"/>
    </location>
</feature>